<dbReference type="EMBL" id="VWRR01000003">
    <property type="protein sequence ID" value="KAF6004614.1"/>
    <property type="molecule type" value="Genomic_DNA"/>
</dbReference>
<evidence type="ECO:0008006" key="4">
    <source>
        <dbReference type="Google" id="ProtNLM"/>
    </source>
</evidence>
<dbReference type="OrthoDB" id="45797at2759"/>
<dbReference type="PANTHER" id="PTHR34289:SF3">
    <property type="entry name" value="PROTEIN, PUTATIVE (DUF819)-RELATED"/>
    <property type="match status" value="1"/>
</dbReference>
<organism evidence="2 3">
    <name type="scientific">Cyanidiococcus yangmingshanensis</name>
    <dbReference type="NCBI Taxonomy" id="2690220"/>
    <lineage>
        <taxon>Eukaryota</taxon>
        <taxon>Rhodophyta</taxon>
        <taxon>Bangiophyceae</taxon>
        <taxon>Cyanidiales</taxon>
        <taxon>Cyanidiaceae</taxon>
        <taxon>Cyanidiococcus</taxon>
    </lineage>
</organism>
<dbReference type="AlphaFoldDB" id="A0A7J7IPY0"/>
<feature type="transmembrane region" description="Helical" evidence="1">
    <location>
        <begin position="85"/>
        <end position="102"/>
    </location>
</feature>
<feature type="transmembrane region" description="Helical" evidence="1">
    <location>
        <begin position="109"/>
        <end position="130"/>
    </location>
</feature>
<keyword evidence="1" id="KW-1133">Transmembrane helix</keyword>
<feature type="transmembrane region" description="Helical" evidence="1">
    <location>
        <begin position="136"/>
        <end position="156"/>
    </location>
</feature>
<gene>
    <name evidence="2" type="ORF">F1559_004747</name>
</gene>
<evidence type="ECO:0000313" key="2">
    <source>
        <dbReference type="EMBL" id="KAF6004614.1"/>
    </source>
</evidence>
<keyword evidence="3" id="KW-1185">Reference proteome</keyword>
<keyword evidence="1" id="KW-0472">Membrane</keyword>
<dbReference type="PANTHER" id="PTHR34289">
    <property type="entry name" value="PROTEIN, PUTATIVE (DUF819)-RELATED"/>
    <property type="match status" value="1"/>
</dbReference>
<name>A0A7J7IPY0_9RHOD</name>
<proteinExistence type="predicted"/>
<dbReference type="Pfam" id="PF05684">
    <property type="entry name" value="DUF819"/>
    <property type="match status" value="1"/>
</dbReference>
<feature type="transmembrane region" description="Helical" evidence="1">
    <location>
        <begin position="364"/>
        <end position="386"/>
    </location>
</feature>
<dbReference type="Proteomes" id="UP000530660">
    <property type="component" value="Unassembled WGS sequence"/>
</dbReference>
<feature type="transmembrane region" description="Helical" evidence="1">
    <location>
        <begin position="168"/>
        <end position="191"/>
    </location>
</feature>
<sequence length="461" mass="49303">MQCNRFSPEAFILPIALDQRKVFILSSDEYRPRPTRSRGSGKKAFILRRQRVAGPCDHPHRAYRYRSRVSGAIGLQSSLVKPNDFWGVWSLLIGSATVGVWFERTRIGATLSAPLLSSIMGLLLVNLGILPVSAPAYQTVSKVIVPLAIPLLLFNADMRRVFRETGRLLNAFWVGALATLMGTFVACALVPPGAIGADNFYRAAVALNARHIGGSVNLVAVAEATQLSPGIVAALLAADNIVLAIYFPVIFALSSAAVASPADSAGSSRKGKREADLGALSLALSVSFGLCFLTYNIARWLHLESFVLPLLTLMIVLLATIFPKQFQPLQTPGTILGMFMMQIFFAVTGALGSITAVIRTAPLLLLLSAIQVIVHLLVVIWLGGWLGMSRNDLMLASNANIGGPSTAAGMAVSKGWEQLVVPAILIGVCGYATATFISLACLPLLPRFLRLLPWSSSLLGL</sequence>
<feature type="transmembrane region" description="Helical" evidence="1">
    <location>
        <begin position="419"/>
        <end position="445"/>
    </location>
</feature>
<protein>
    <recommendedName>
        <fullName evidence="4">DUF819 family protein</fullName>
    </recommendedName>
</protein>
<feature type="transmembrane region" description="Helical" evidence="1">
    <location>
        <begin position="303"/>
        <end position="322"/>
    </location>
</feature>
<reference evidence="2 3" key="1">
    <citation type="journal article" date="2020" name="J. Phycol.">
        <title>Comparative genome analysis reveals Cyanidiococcus gen. nov., a new extremophilic red algal genus sister to Cyanidioschyzon (Cyanidioschyzonaceae, Rhodophyta).</title>
        <authorList>
            <person name="Liu S.-L."/>
            <person name="Chiang Y.-R."/>
            <person name="Yoon H.S."/>
            <person name="Fu H.-Y."/>
        </authorList>
    </citation>
    <scope>NUCLEOTIDE SEQUENCE [LARGE SCALE GENOMIC DNA]</scope>
    <source>
        <strain evidence="2 3">THAL066</strain>
    </source>
</reference>
<keyword evidence="1" id="KW-0812">Transmembrane</keyword>
<feature type="transmembrane region" description="Helical" evidence="1">
    <location>
        <begin position="334"/>
        <end position="358"/>
    </location>
</feature>
<comment type="caution">
    <text evidence="2">The sequence shown here is derived from an EMBL/GenBank/DDBJ whole genome shotgun (WGS) entry which is preliminary data.</text>
</comment>
<feature type="transmembrane region" description="Helical" evidence="1">
    <location>
        <begin position="277"/>
        <end position="297"/>
    </location>
</feature>
<evidence type="ECO:0000256" key="1">
    <source>
        <dbReference type="SAM" id="Phobius"/>
    </source>
</evidence>
<feature type="transmembrane region" description="Helical" evidence="1">
    <location>
        <begin position="231"/>
        <end position="256"/>
    </location>
</feature>
<evidence type="ECO:0000313" key="3">
    <source>
        <dbReference type="Proteomes" id="UP000530660"/>
    </source>
</evidence>
<accession>A0A7J7IPY0</accession>
<dbReference type="InterPro" id="IPR008537">
    <property type="entry name" value="DUF819"/>
</dbReference>